<protein>
    <submittedName>
        <fullName evidence="6">Putative MFS family arabinose efflux permease</fullName>
    </submittedName>
</protein>
<keyword evidence="1 4" id="KW-0812">Transmembrane</keyword>
<gene>
    <name evidence="6" type="ORF">FHR87_003854</name>
</gene>
<evidence type="ECO:0000313" key="6">
    <source>
        <dbReference type="EMBL" id="MBB3105416.1"/>
    </source>
</evidence>
<evidence type="ECO:0000313" key="7">
    <source>
        <dbReference type="Proteomes" id="UP000549250"/>
    </source>
</evidence>
<feature type="transmembrane region" description="Helical" evidence="4">
    <location>
        <begin position="133"/>
        <end position="155"/>
    </location>
</feature>
<feature type="transmembrane region" description="Helical" evidence="4">
    <location>
        <begin position="44"/>
        <end position="62"/>
    </location>
</feature>
<evidence type="ECO:0000259" key="5">
    <source>
        <dbReference type="PROSITE" id="PS50850"/>
    </source>
</evidence>
<dbReference type="Proteomes" id="UP000549250">
    <property type="component" value="Unassembled WGS sequence"/>
</dbReference>
<keyword evidence="7" id="KW-1185">Reference proteome</keyword>
<feature type="transmembrane region" description="Helical" evidence="4">
    <location>
        <begin position="252"/>
        <end position="271"/>
    </location>
</feature>
<dbReference type="PANTHER" id="PTHR42910">
    <property type="entry name" value="TRANSPORTER SCO4007-RELATED"/>
    <property type="match status" value="1"/>
</dbReference>
<keyword evidence="3 4" id="KW-0472">Membrane</keyword>
<feature type="transmembrane region" description="Helical" evidence="4">
    <location>
        <begin position="82"/>
        <end position="102"/>
    </location>
</feature>
<feature type="transmembrane region" description="Helical" evidence="4">
    <location>
        <begin position="371"/>
        <end position="392"/>
    </location>
</feature>
<feature type="transmembrane region" description="Helical" evidence="4">
    <location>
        <begin position="198"/>
        <end position="217"/>
    </location>
</feature>
<dbReference type="PROSITE" id="PS50850">
    <property type="entry name" value="MFS"/>
    <property type="match status" value="1"/>
</dbReference>
<dbReference type="AlphaFoldDB" id="A0A839TAD6"/>
<accession>A0A839TAD6</accession>
<comment type="caution">
    <text evidence="6">The sequence shown here is derived from an EMBL/GenBank/DDBJ whole genome shotgun (WGS) entry which is preliminary data.</text>
</comment>
<dbReference type="InterPro" id="IPR020846">
    <property type="entry name" value="MFS_dom"/>
</dbReference>
<feature type="transmembrane region" description="Helical" evidence="4">
    <location>
        <begin position="333"/>
        <end position="351"/>
    </location>
</feature>
<dbReference type="InterPro" id="IPR011701">
    <property type="entry name" value="MFS"/>
</dbReference>
<proteinExistence type="predicted"/>
<dbReference type="Gene3D" id="1.20.1250.20">
    <property type="entry name" value="MFS general substrate transporter like domains"/>
    <property type="match status" value="1"/>
</dbReference>
<dbReference type="Pfam" id="PF07690">
    <property type="entry name" value="MFS_1"/>
    <property type="match status" value="1"/>
</dbReference>
<evidence type="ECO:0000256" key="2">
    <source>
        <dbReference type="ARBA" id="ARBA00022989"/>
    </source>
</evidence>
<dbReference type="RefSeq" id="WP_183168244.1">
    <property type="nucleotide sequence ID" value="NZ_JACHXI010000042.1"/>
</dbReference>
<feature type="transmembrane region" description="Helical" evidence="4">
    <location>
        <begin position="277"/>
        <end position="296"/>
    </location>
</feature>
<dbReference type="EMBL" id="JACHXI010000042">
    <property type="protein sequence ID" value="MBB3105416.1"/>
    <property type="molecule type" value="Genomic_DNA"/>
</dbReference>
<sequence length="422" mass="45292">MNTESNNSLAFTNRDASIPTHSEDQVSNRADTKHTSVHALSKPLLLLFAITAGLSVANVYFAQPLLDSMSKSLGVPSSSIGIVVTITQLGYAIGLAFLVPLGDLINRRTLILSQLFISALALLSVAFSSSIPILLISMLIVGLMAVVVQILVAFTATLASPDKRGHYIGIVTSGIVTGILLARFVSGVFADLAGWRSVYLFSAVMMILMAVIFYKVMPRQTSATTRQSYFEILQSTVRLFISEKIIRVRATLALLIFTSFSILWTSLVLPLSIPPLLLSHTEIGLFGLAGLAGALAAAKSGKWADQGLGQRVTCLSLLLLTASWIPITFAQSSLFLLAIGVIALDFAIQAVHVTNQSLMFASKPDSQSRTVAAYMLFYSIGSGLGAIVSTNIYSYFDWIGVCFSGALVSGVAFIFWFKTRAQ</sequence>
<evidence type="ECO:0000256" key="3">
    <source>
        <dbReference type="ARBA" id="ARBA00023136"/>
    </source>
</evidence>
<keyword evidence="2 4" id="KW-1133">Transmembrane helix</keyword>
<feature type="domain" description="Major facilitator superfamily (MFS) profile" evidence="5">
    <location>
        <begin position="44"/>
        <end position="422"/>
    </location>
</feature>
<organism evidence="6 7">
    <name type="scientific">Azomonas macrocytogenes</name>
    <name type="common">Azotobacter macrocytogenes</name>
    <dbReference type="NCBI Taxonomy" id="69962"/>
    <lineage>
        <taxon>Bacteria</taxon>
        <taxon>Pseudomonadati</taxon>
        <taxon>Pseudomonadota</taxon>
        <taxon>Gammaproteobacteria</taxon>
        <taxon>Pseudomonadales</taxon>
        <taxon>Pseudomonadaceae</taxon>
        <taxon>Azomonas</taxon>
    </lineage>
</organism>
<feature type="transmembrane region" description="Helical" evidence="4">
    <location>
        <begin position="109"/>
        <end position="127"/>
    </location>
</feature>
<reference evidence="6 7" key="1">
    <citation type="submission" date="2020-08" db="EMBL/GenBank/DDBJ databases">
        <title>Genomic Encyclopedia of Type Strains, Phase III (KMG-III): the genomes of soil and plant-associated and newly described type strains.</title>
        <authorList>
            <person name="Whitman W."/>
        </authorList>
    </citation>
    <scope>NUCLEOTIDE SEQUENCE [LARGE SCALE GENOMIC DNA]</scope>
    <source>
        <strain evidence="6 7">CECT 4462</strain>
    </source>
</reference>
<dbReference type="PANTHER" id="PTHR42910:SF1">
    <property type="entry name" value="MAJOR FACILITATOR SUPERFAMILY (MFS) PROFILE DOMAIN-CONTAINING PROTEIN"/>
    <property type="match status" value="1"/>
</dbReference>
<evidence type="ECO:0000256" key="1">
    <source>
        <dbReference type="ARBA" id="ARBA00022692"/>
    </source>
</evidence>
<dbReference type="SUPFAM" id="SSF103473">
    <property type="entry name" value="MFS general substrate transporter"/>
    <property type="match status" value="1"/>
</dbReference>
<dbReference type="GO" id="GO:0022857">
    <property type="term" value="F:transmembrane transporter activity"/>
    <property type="evidence" value="ECO:0007669"/>
    <property type="project" value="InterPro"/>
</dbReference>
<dbReference type="InterPro" id="IPR036259">
    <property type="entry name" value="MFS_trans_sf"/>
</dbReference>
<feature type="transmembrane region" description="Helical" evidence="4">
    <location>
        <begin position="167"/>
        <end position="186"/>
    </location>
</feature>
<dbReference type="CDD" id="cd17324">
    <property type="entry name" value="MFS_NepI_like"/>
    <property type="match status" value="1"/>
</dbReference>
<feature type="transmembrane region" description="Helical" evidence="4">
    <location>
        <begin position="398"/>
        <end position="417"/>
    </location>
</feature>
<evidence type="ECO:0000256" key="4">
    <source>
        <dbReference type="SAM" id="Phobius"/>
    </source>
</evidence>
<feature type="transmembrane region" description="Helical" evidence="4">
    <location>
        <begin position="308"/>
        <end position="327"/>
    </location>
</feature>
<name>A0A839TAD6_AZOMA</name>